<comment type="caution">
    <text evidence="10">The sequence shown here is derived from an EMBL/GenBank/DDBJ whole genome shotgun (WGS) entry which is preliminary data.</text>
</comment>
<dbReference type="Pfam" id="PF18594">
    <property type="entry name" value="Sas6_CC"/>
    <property type="match status" value="1"/>
</dbReference>
<feature type="domain" description="Spindle assembly abnormal protein 6 N-terminal" evidence="8">
    <location>
        <begin position="5"/>
        <end position="142"/>
    </location>
</feature>
<accession>A0A8S3STS1</accession>
<evidence type="ECO:0000256" key="4">
    <source>
        <dbReference type="ARBA" id="ARBA00023054"/>
    </source>
</evidence>
<organism evidence="10 11">
    <name type="scientific">Mytilus edulis</name>
    <name type="common">Blue mussel</name>
    <dbReference type="NCBI Taxonomy" id="6550"/>
    <lineage>
        <taxon>Eukaryota</taxon>
        <taxon>Metazoa</taxon>
        <taxon>Spiralia</taxon>
        <taxon>Lophotrochozoa</taxon>
        <taxon>Mollusca</taxon>
        <taxon>Bivalvia</taxon>
        <taxon>Autobranchia</taxon>
        <taxon>Pteriomorphia</taxon>
        <taxon>Mytilida</taxon>
        <taxon>Mytiloidea</taxon>
        <taxon>Mytilidae</taxon>
        <taxon>Mytilinae</taxon>
        <taxon>Mytilus</taxon>
    </lineage>
</organism>
<dbReference type="InterPro" id="IPR041513">
    <property type="entry name" value="SAS6_CC"/>
</dbReference>
<dbReference type="PANTHER" id="PTHR44281">
    <property type="entry name" value="SPINDLE ASSEMBLY ABNORMAL PROTEIN 6 HOMOLOG"/>
    <property type="match status" value="1"/>
</dbReference>
<dbReference type="AlphaFoldDB" id="A0A8S3STS1"/>
<proteinExistence type="predicted"/>
<dbReference type="Proteomes" id="UP000683360">
    <property type="component" value="Unassembled WGS sequence"/>
</dbReference>
<gene>
    <name evidence="10" type="ORF">MEDL_37542</name>
</gene>
<dbReference type="GO" id="GO:0007099">
    <property type="term" value="P:centriole replication"/>
    <property type="evidence" value="ECO:0007669"/>
    <property type="project" value="TreeGrafter"/>
</dbReference>
<evidence type="ECO:0000259" key="8">
    <source>
        <dbReference type="Pfam" id="PF16531"/>
    </source>
</evidence>
<dbReference type="GO" id="GO:0005814">
    <property type="term" value="C:centriole"/>
    <property type="evidence" value="ECO:0007669"/>
    <property type="project" value="TreeGrafter"/>
</dbReference>
<keyword evidence="3" id="KW-0963">Cytoplasm</keyword>
<comment type="subcellular location">
    <subcellularLocation>
        <location evidence="1">Cytoplasm</location>
        <location evidence="1">Cytoskeleton</location>
        <location evidence="1">Microtubule organizing center</location>
        <location evidence="1">Centrosome</location>
    </subcellularLocation>
</comment>
<dbReference type="Gene3D" id="2.170.210.20">
    <property type="entry name" value="Spindle assembly abnormal protein 6, N-terminal domain"/>
    <property type="match status" value="1"/>
</dbReference>
<feature type="region of interest" description="Disordered" evidence="7">
    <location>
        <begin position="221"/>
        <end position="241"/>
    </location>
</feature>
<name>A0A8S3STS1_MYTED</name>
<keyword evidence="5" id="KW-0206">Cytoskeleton</keyword>
<evidence type="ECO:0000313" key="10">
    <source>
        <dbReference type="EMBL" id="CAG2224346.1"/>
    </source>
</evidence>
<reference evidence="10" key="1">
    <citation type="submission" date="2021-03" db="EMBL/GenBank/DDBJ databases">
        <authorList>
            <person name="Bekaert M."/>
        </authorList>
    </citation>
    <scope>NUCLEOTIDE SEQUENCE</scope>
</reference>
<keyword evidence="4" id="KW-0175">Coiled coil</keyword>
<evidence type="ECO:0000256" key="3">
    <source>
        <dbReference type="ARBA" id="ARBA00022490"/>
    </source>
</evidence>
<evidence type="ECO:0000256" key="6">
    <source>
        <dbReference type="ARBA" id="ARBA00023306"/>
    </source>
</evidence>
<dbReference type="InterPro" id="IPR032396">
    <property type="entry name" value="SAS-6_N"/>
</dbReference>
<protein>
    <recommendedName>
        <fullName evidence="2">Spindle assembly abnormal protein 6 homolog</fullName>
    </recommendedName>
</protein>
<dbReference type="InterPro" id="IPR038558">
    <property type="entry name" value="SAS-6_N_sf"/>
</dbReference>
<dbReference type="PANTHER" id="PTHR44281:SF2">
    <property type="entry name" value="SPINDLE ASSEMBLY ABNORMAL PROTEIN 6 HOMOLOG"/>
    <property type="match status" value="1"/>
</dbReference>
<dbReference type="EMBL" id="CAJPWZ010001801">
    <property type="protein sequence ID" value="CAG2224346.1"/>
    <property type="molecule type" value="Genomic_DNA"/>
</dbReference>
<evidence type="ECO:0000313" key="11">
    <source>
        <dbReference type="Proteomes" id="UP000683360"/>
    </source>
</evidence>
<dbReference type="GO" id="GO:0005813">
    <property type="term" value="C:centrosome"/>
    <property type="evidence" value="ECO:0007669"/>
    <property type="project" value="UniProtKB-SubCell"/>
</dbReference>
<evidence type="ECO:0000256" key="7">
    <source>
        <dbReference type="SAM" id="MobiDB-lite"/>
    </source>
</evidence>
<dbReference type="OrthoDB" id="49058at2759"/>
<evidence type="ECO:0000256" key="1">
    <source>
        <dbReference type="ARBA" id="ARBA00004300"/>
    </source>
</evidence>
<keyword evidence="6" id="KW-0131">Cell cycle</keyword>
<keyword evidence="11" id="KW-1185">Reference proteome</keyword>
<evidence type="ECO:0000256" key="5">
    <source>
        <dbReference type="ARBA" id="ARBA00023212"/>
    </source>
</evidence>
<feature type="domain" description="SAS-6 coiled-coil" evidence="9">
    <location>
        <begin position="147"/>
        <end position="175"/>
    </location>
</feature>
<feature type="compositionally biased region" description="Polar residues" evidence="7">
    <location>
        <begin position="221"/>
        <end position="233"/>
    </location>
</feature>
<dbReference type="CDD" id="cd10142">
    <property type="entry name" value="HD_SAS6_N"/>
    <property type="match status" value="1"/>
</dbReference>
<sequence>MCDELFTKRVPILFKSPDREDRREHVYLKMELQTLSSPLHKKELVVRLTDERDLFFLYTLRLGEEDFQSLKTQQGLLVDFAAFPQKFIDLLEMCIREEHKEMPKFILHFVSQGSYTNERTTGMLNVIETNPFKHLTHLSLKFIPGTDSDVKKYLADCLKQLKDTNALLQQRLEHTDTDLNQRLQQTQEDLTDRKYKAESSIRELKSKLSSLEEEHLRAKQELQSLRKQNTTLDSEYHEQES</sequence>
<dbReference type="Pfam" id="PF16531">
    <property type="entry name" value="SAS-6_N"/>
    <property type="match status" value="1"/>
</dbReference>
<evidence type="ECO:0000256" key="2">
    <source>
        <dbReference type="ARBA" id="ARBA00020407"/>
    </source>
</evidence>
<evidence type="ECO:0000259" key="9">
    <source>
        <dbReference type="Pfam" id="PF18594"/>
    </source>
</evidence>